<keyword evidence="1 2" id="KW-0378">Hydrolase</keyword>
<dbReference type="PANTHER" id="PTHR35561:SF1">
    <property type="entry name" value="RNA 2',3'-CYCLIC PHOSPHODIESTERASE"/>
    <property type="match status" value="1"/>
</dbReference>
<gene>
    <name evidence="3" type="ORF">SAMN04487961_3463</name>
</gene>
<feature type="active site" description="Proton donor" evidence="2">
    <location>
        <position position="37"/>
    </location>
</feature>
<dbReference type="HAMAP" id="MF_01940">
    <property type="entry name" value="RNA_CPDase"/>
    <property type="match status" value="1"/>
</dbReference>
<dbReference type="InterPro" id="IPR009097">
    <property type="entry name" value="Cyclic_Pdiesterase"/>
</dbReference>
<evidence type="ECO:0000256" key="2">
    <source>
        <dbReference type="HAMAP-Rule" id="MF_01940"/>
    </source>
</evidence>
<protein>
    <recommendedName>
        <fullName evidence="2">RNA 2',3'-cyclic phosphodiesterase</fullName>
        <shortName evidence="2">RNA 2',3'-CPDase</shortName>
        <ecNumber evidence="2">3.1.4.58</ecNumber>
    </recommendedName>
</protein>
<evidence type="ECO:0000313" key="3">
    <source>
        <dbReference type="EMBL" id="SFN59837.1"/>
    </source>
</evidence>
<accession>A0A1I5ABI2</accession>
<feature type="short sequence motif" description="HXTX 2" evidence="2">
    <location>
        <begin position="121"/>
        <end position="124"/>
    </location>
</feature>
<dbReference type="SUPFAM" id="SSF55144">
    <property type="entry name" value="LigT-like"/>
    <property type="match status" value="1"/>
</dbReference>
<dbReference type="GO" id="GO:0016874">
    <property type="term" value="F:ligase activity"/>
    <property type="evidence" value="ECO:0007669"/>
    <property type="project" value="UniProtKB-KW"/>
</dbReference>
<dbReference type="GO" id="GO:0008664">
    <property type="term" value="F:RNA 2',3'-cyclic 3'-phosphodiesterase activity"/>
    <property type="evidence" value="ECO:0007669"/>
    <property type="project" value="UniProtKB-EC"/>
</dbReference>
<dbReference type="Proteomes" id="UP000199339">
    <property type="component" value="Unassembled WGS sequence"/>
</dbReference>
<organism evidence="3 4">
    <name type="scientific">Marinobacter pelagius</name>
    <dbReference type="NCBI Taxonomy" id="379482"/>
    <lineage>
        <taxon>Bacteria</taxon>
        <taxon>Pseudomonadati</taxon>
        <taxon>Pseudomonadota</taxon>
        <taxon>Gammaproteobacteria</taxon>
        <taxon>Pseudomonadales</taxon>
        <taxon>Marinobacteraceae</taxon>
        <taxon>Marinobacter</taxon>
    </lineage>
</organism>
<evidence type="ECO:0000313" key="4">
    <source>
        <dbReference type="Proteomes" id="UP000199339"/>
    </source>
</evidence>
<proteinExistence type="inferred from homology"/>
<comment type="similarity">
    <text evidence="2">Belongs to the 2H phosphoesterase superfamily. ThpR family.</text>
</comment>
<comment type="function">
    <text evidence="2">Hydrolyzes RNA 2',3'-cyclic phosphodiester to an RNA 2'-phosphomonoester.</text>
</comment>
<reference evidence="4" key="1">
    <citation type="submission" date="2016-10" db="EMBL/GenBank/DDBJ databases">
        <authorList>
            <person name="Varghese N."/>
            <person name="Submissions S."/>
        </authorList>
    </citation>
    <scope>NUCLEOTIDE SEQUENCE [LARGE SCALE GENOMIC DNA]</scope>
    <source>
        <strain evidence="4">CGMCC 1.6775</strain>
    </source>
</reference>
<dbReference type="OrthoDB" id="7061261at2"/>
<dbReference type="GO" id="GO:0004113">
    <property type="term" value="F:2',3'-cyclic-nucleotide 3'-phosphodiesterase activity"/>
    <property type="evidence" value="ECO:0007669"/>
    <property type="project" value="InterPro"/>
</dbReference>
<comment type="catalytic activity">
    <reaction evidence="2">
        <text>a 3'-end 2',3'-cyclophospho-ribonucleotide-RNA + H2O = a 3'-end 2'-phospho-ribonucleotide-RNA + H(+)</text>
        <dbReference type="Rhea" id="RHEA:11828"/>
        <dbReference type="Rhea" id="RHEA-COMP:10464"/>
        <dbReference type="Rhea" id="RHEA-COMP:17353"/>
        <dbReference type="ChEBI" id="CHEBI:15377"/>
        <dbReference type="ChEBI" id="CHEBI:15378"/>
        <dbReference type="ChEBI" id="CHEBI:83064"/>
        <dbReference type="ChEBI" id="CHEBI:173113"/>
        <dbReference type="EC" id="3.1.4.58"/>
    </reaction>
</comment>
<name>A0A1I5ABI2_9GAMM</name>
<dbReference type="EC" id="3.1.4.58" evidence="2"/>
<dbReference type="NCBIfam" id="TIGR02258">
    <property type="entry name" value="2_5_ligase"/>
    <property type="match status" value="1"/>
</dbReference>
<dbReference type="Gene3D" id="3.90.1140.10">
    <property type="entry name" value="Cyclic phosphodiesterase"/>
    <property type="match status" value="1"/>
</dbReference>
<dbReference type="PANTHER" id="PTHR35561">
    <property type="entry name" value="RNA 2',3'-CYCLIC PHOSPHODIESTERASE"/>
    <property type="match status" value="1"/>
</dbReference>
<sequence length="189" mass="20740">MPRVFFGVEIPSEVKKRLLALKTPINGARWQSRNQLHMTLVFIGSVKDEDLDTLSYVASLVSMPAFEVEVTGLGAFGRPEHPRNLWAGVSPEAPVAELYGQLSAQVAAAGFETEHRGFRPHITVSRFRKQAASIVSLLEEHGQDRFGVLPVTEFVLFGSAPGAGGSVYTVIERFPLQPPLDETDQPDQI</sequence>
<dbReference type="AlphaFoldDB" id="A0A1I5ABI2"/>
<dbReference type="RefSeq" id="WP_092006741.1">
    <property type="nucleotide sequence ID" value="NZ_FOUR01000011.1"/>
</dbReference>
<feature type="active site" description="Proton acceptor" evidence="2">
    <location>
        <position position="121"/>
    </location>
</feature>
<keyword evidence="3" id="KW-0436">Ligase</keyword>
<evidence type="ECO:0000256" key="1">
    <source>
        <dbReference type="ARBA" id="ARBA00022801"/>
    </source>
</evidence>
<dbReference type="Pfam" id="PF13563">
    <property type="entry name" value="2_5_RNA_ligase2"/>
    <property type="match status" value="1"/>
</dbReference>
<keyword evidence="4" id="KW-1185">Reference proteome</keyword>
<dbReference type="EMBL" id="FOUR01000011">
    <property type="protein sequence ID" value="SFN59837.1"/>
    <property type="molecule type" value="Genomic_DNA"/>
</dbReference>
<dbReference type="InterPro" id="IPR004175">
    <property type="entry name" value="RNA_CPDase"/>
</dbReference>
<feature type="short sequence motif" description="HXTX 1" evidence="2">
    <location>
        <begin position="37"/>
        <end position="40"/>
    </location>
</feature>